<keyword evidence="8" id="KW-0460">Magnesium</keyword>
<keyword evidence="5 8" id="KW-0533">Nickel</keyword>
<comment type="similarity">
    <text evidence="3 9">Belongs to the [NiFe]/[NiFeSe] hydrogenase large subunit family.</text>
</comment>
<evidence type="ECO:0000256" key="2">
    <source>
        <dbReference type="ARBA" id="ARBA00004196"/>
    </source>
</evidence>
<dbReference type="PANTHER" id="PTHR42958">
    <property type="entry name" value="HYDROGENASE-2 LARGE CHAIN"/>
    <property type="match status" value="1"/>
</dbReference>
<sequence>MANKHIVIDPITRIEGHMRIEAVIDDATNTVVDVFCSSTMFRGIETILKGRDPRDCGLMAMRICGVCTVTHFQRSIEAVENAFNVQVPANARLMRNLIQGALFMHDHLVHYYHLHSLDWVDVISALDADPHAAATEAAKWANVAGETPWTADAAIFSAMKERLAKFVAKGRLGIFGNGYWGNSSYKLTPAQNLVAITHYFQALEVQRDLGQMMTIIGGKDPHPQSLVVGGITSINDIRDPERMKLFRDLALRVRQFIKGAYIPDMYMLAQMYKDEMSAGSGAGLKSFLVYGGFPLNDGPIEQAAKLFPGGIVHNGDLTKVTDFDPALVTEDVTHAWYAAPSPEHPSVGTTTPDYTGFKNITNGVAYLDTDNKYSWIKSPLYDDQRVEVGPLARMIVGYARGDVRIKGYVDNFITRANITVDHLYSSAGRTIGRALESELMSDIITDWVDELNTNIASGDLTSWTKFDFNAVSQNAQGYGVEEAPRGALGHWIRIENGKVANYQAVVPSTWNAGPRDHLGRLGAYEESIKGLKVANINEPLEILRTVHSFDPCIACAVHVVDTRGKELGSFKVDPICGL</sequence>
<proteinExistence type="inferred from homology"/>
<dbReference type="PANTHER" id="PTHR42958:SF2">
    <property type="entry name" value="UPTAKE HYDROGENASE LARGE SUBUNIT"/>
    <property type="match status" value="1"/>
</dbReference>
<feature type="binding site" evidence="8">
    <location>
        <position position="555"/>
    </location>
    <ligand>
        <name>Fe cation</name>
        <dbReference type="ChEBI" id="CHEBI:24875"/>
    </ligand>
</feature>
<feature type="binding site" evidence="8">
    <location>
        <position position="67"/>
    </location>
    <ligand>
        <name>Ni(2+)</name>
        <dbReference type="ChEBI" id="CHEBI:49786"/>
    </ligand>
</feature>
<dbReference type="FunFam" id="1.10.645.10:FF:000002">
    <property type="entry name" value="Hydrogenase 2 large subunit"/>
    <property type="match status" value="1"/>
</dbReference>
<dbReference type="GO" id="GO:0030313">
    <property type="term" value="C:cell envelope"/>
    <property type="evidence" value="ECO:0007669"/>
    <property type="project" value="UniProtKB-SubCell"/>
</dbReference>
<accession>A0A7M1S307</accession>
<evidence type="ECO:0000256" key="7">
    <source>
        <dbReference type="ARBA" id="ARBA00023002"/>
    </source>
</evidence>
<name>A0A7M1S307_9BACT</name>
<comment type="cofactor">
    <cofactor evidence="1 8">
        <name>Ni(2+)</name>
        <dbReference type="ChEBI" id="CHEBI:49786"/>
    </cofactor>
</comment>
<evidence type="ECO:0000256" key="8">
    <source>
        <dbReference type="PIRSR" id="PIRSR601501-1"/>
    </source>
</evidence>
<dbReference type="InterPro" id="IPR029014">
    <property type="entry name" value="NiFe-Hase_large"/>
</dbReference>
<dbReference type="PROSITE" id="PS00507">
    <property type="entry name" value="NI_HGENASE_L_1"/>
    <property type="match status" value="1"/>
</dbReference>
<feature type="binding site" evidence="8">
    <location>
        <position position="558"/>
    </location>
    <ligand>
        <name>Mg(2+)</name>
        <dbReference type="ChEBI" id="CHEBI:18420"/>
    </ligand>
</feature>
<evidence type="ECO:0000313" key="10">
    <source>
        <dbReference type="EMBL" id="QOR61825.1"/>
    </source>
</evidence>
<keyword evidence="11" id="KW-1185">Reference proteome</keyword>
<dbReference type="Gene3D" id="1.10.645.10">
    <property type="entry name" value="Cytochrome-c3 Hydrogenase, chain B"/>
    <property type="match status" value="1"/>
</dbReference>
<dbReference type="PROSITE" id="PS00508">
    <property type="entry name" value="NI_HGENASE_L_2"/>
    <property type="match status" value="1"/>
</dbReference>
<organism evidence="10 11">
    <name type="scientific">Sulfurovum indicum</name>
    <dbReference type="NCBI Taxonomy" id="2779528"/>
    <lineage>
        <taxon>Bacteria</taxon>
        <taxon>Pseudomonadati</taxon>
        <taxon>Campylobacterota</taxon>
        <taxon>Epsilonproteobacteria</taxon>
        <taxon>Campylobacterales</taxon>
        <taxon>Sulfurovaceae</taxon>
        <taxon>Sulfurovum</taxon>
    </lineage>
</organism>
<keyword evidence="7 9" id="KW-0560">Oxidoreductase</keyword>
<protein>
    <submittedName>
        <fullName evidence="10">Nickel-dependent hydrogenase large subunit</fullName>
    </submittedName>
</protein>
<dbReference type="GO" id="GO:0008901">
    <property type="term" value="F:ferredoxin hydrogenase activity"/>
    <property type="evidence" value="ECO:0007669"/>
    <property type="project" value="InterPro"/>
</dbReference>
<dbReference type="EMBL" id="CP063164">
    <property type="protein sequence ID" value="QOR61825.1"/>
    <property type="molecule type" value="Genomic_DNA"/>
</dbReference>
<reference evidence="10 11" key="1">
    <citation type="submission" date="2020-10" db="EMBL/GenBank/DDBJ databases">
        <title>The genome of sulfurovum sp.</title>
        <authorList>
            <person name="Xie S."/>
            <person name="Shao Z."/>
            <person name="Jiang L."/>
        </authorList>
    </citation>
    <scope>NUCLEOTIDE SEQUENCE [LARGE SCALE GENOMIC DNA]</scope>
    <source>
        <strain evidence="10 11">ST-419</strain>
    </source>
</reference>
<evidence type="ECO:0000256" key="1">
    <source>
        <dbReference type="ARBA" id="ARBA00001967"/>
    </source>
</evidence>
<feature type="binding site" evidence="8">
    <location>
        <position position="64"/>
    </location>
    <ligand>
        <name>Ni(2+)</name>
        <dbReference type="ChEBI" id="CHEBI:49786"/>
    </ligand>
</feature>
<evidence type="ECO:0000313" key="11">
    <source>
        <dbReference type="Proteomes" id="UP000595074"/>
    </source>
</evidence>
<dbReference type="RefSeq" id="WP_197548534.1">
    <property type="nucleotide sequence ID" value="NZ_CP063164.1"/>
</dbReference>
<dbReference type="AlphaFoldDB" id="A0A7M1S307"/>
<dbReference type="Proteomes" id="UP000595074">
    <property type="component" value="Chromosome"/>
</dbReference>
<gene>
    <name evidence="10" type="ORF">IMZ28_10450</name>
</gene>
<evidence type="ECO:0000256" key="4">
    <source>
        <dbReference type="ARBA" id="ARBA00011771"/>
    </source>
</evidence>
<feature type="binding site" evidence="8">
    <location>
        <position position="67"/>
    </location>
    <ligand>
        <name>Fe cation</name>
        <dbReference type="ChEBI" id="CHEBI:24875"/>
    </ligand>
</feature>
<evidence type="ECO:0000256" key="6">
    <source>
        <dbReference type="ARBA" id="ARBA00022723"/>
    </source>
</evidence>
<comment type="subunit">
    <text evidence="4">Heterodimer of a large and a small subunit.</text>
</comment>
<feature type="binding site" evidence="8">
    <location>
        <position position="552"/>
    </location>
    <ligand>
        <name>Mg(2+)</name>
        <dbReference type="ChEBI" id="CHEBI:18420"/>
    </ligand>
</feature>
<dbReference type="InterPro" id="IPR018194">
    <property type="entry name" value="Ni-dep_hyd_lsu_Ni_BS"/>
</dbReference>
<dbReference type="InterPro" id="IPR050867">
    <property type="entry name" value="NiFe/NiFeSe_hydrgnase_LSU"/>
</dbReference>
<dbReference type="Pfam" id="PF00374">
    <property type="entry name" value="NiFeSe_Hases"/>
    <property type="match status" value="1"/>
</dbReference>
<keyword evidence="8" id="KW-0408">Iron</keyword>
<dbReference type="KEGG" id="sinu:IMZ28_10450"/>
<feature type="binding site" evidence="8">
    <location>
        <position position="45"/>
    </location>
    <ligand>
        <name>Mg(2+)</name>
        <dbReference type="ChEBI" id="CHEBI:18420"/>
    </ligand>
</feature>
<comment type="subcellular location">
    <subcellularLocation>
        <location evidence="2">Cell envelope</location>
    </subcellularLocation>
</comment>
<dbReference type="SUPFAM" id="SSF56762">
    <property type="entry name" value="HydB/Nqo4-like"/>
    <property type="match status" value="1"/>
</dbReference>
<dbReference type="GO" id="GO:0016151">
    <property type="term" value="F:nickel cation binding"/>
    <property type="evidence" value="ECO:0007669"/>
    <property type="project" value="InterPro"/>
</dbReference>
<evidence type="ECO:0000256" key="3">
    <source>
        <dbReference type="ARBA" id="ARBA00009292"/>
    </source>
</evidence>
<comment type="cofactor">
    <cofactor evidence="8">
        <name>Fe cation</name>
        <dbReference type="ChEBI" id="CHEBI:24875"/>
    </cofactor>
</comment>
<evidence type="ECO:0000256" key="9">
    <source>
        <dbReference type="RuleBase" id="RU003896"/>
    </source>
</evidence>
<dbReference type="InterPro" id="IPR001501">
    <property type="entry name" value="Ni-dep_hyd_lsu"/>
</dbReference>
<evidence type="ECO:0000256" key="5">
    <source>
        <dbReference type="ARBA" id="ARBA00022596"/>
    </source>
</evidence>
<keyword evidence="6 8" id="KW-0479">Metal-binding</keyword>